<evidence type="ECO:0000256" key="2">
    <source>
        <dbReference type="ARBA" id="ARBA00022475"/>
    </source>
</evidence>
<feature type="transmembrane region" description="Helical" evidence="6">
    <location>
        <begin position="252"/>
        <end position="269"/>
    </location>
</feature>
<name>A0A7V3YFG1_9BACT</name>
<dbReference type="GO" id="GO:0005886">
    <property type="term" value="C:plasma membrane"/>
    <property type="evidence" value="ECO:0007669"/>
    <property type="project" value="UniProtKB-SubCell"/>
</dbReference>
<feature type="transmembrane region" description="Helical" evidence="6">
    <location>
        <begin position="167"/>
        <end position="191"/>
    </location>
</feature>
<evidence type="ECO:0000256" key="1">
    <source>
        <dbReference type="ARBA" id="ARBA00004651"/>
    </source>
</evidence>
<feature type="transmembrane region" description="Helical" evidence="6">
    <location>
        <begin position="276"/>
        <end position="295"/>
    </location>
</feature>
<feature type="transmembrane region" description="Helical" evidence="6">
    <location>
        <begin position="98"/>
        <end position="118"/>
    </location>
</feature>
<evidence type="ECO:0000256" key="5">
    <source>
        <dbReference type="ARBA" id="ARBA00023136"/>
    </source>
</evidence>
<evidence type="ECO:0000313" key="7">
    <source>
        <dbReference type="EMBL" id="HGI30066.1"/>
    </source>
</evidence>
<dbReference type="EMBL" id="DTFV01000034">
    <property type="protein sequence ID" value="HGI30066.1"/>
    <property type="molecule type" value="Genomic_DNA"/>
</dbReference>
<dbReference type="PANTHER" id="PTHR32196">
    <property type="entry name" value="ABC TRANSPORTER PERMEASE PROTEIN YPHD-RELATED-RELATED"/>
    <property type="match status" value="1"/>
</dbReference>
<keyword evidence="3 6" id="KW-0812">Transmembrane</keyword>
<keyword evidence="4 6" id="KW-1133">Transmembrane helix</keyword>
<dbReference type="GO" id="GO:0022857">
    <property type="term" value="F:transmembrane transporter activity"/>
    <property type="evidence" value="ECO:0007669"/>
    <property type="project" value="InterPro"/>
</dbReference>
<evidence type="ECO:0000256" key="3">
    <source>
        <dbReference type="ARBA" id="ARBA00022692"/>
    </source>
</evidence>
<feature type="transmembrane region" description="Helical" evidence="6">
    <location>
        <begin position="125"/>
        <end position="147"/>
    </location>
</feature>
<feature type="transmembrane region" description="Helical" evidence="6">
    <location>
        <begin position="50"/>
        <end position="68"/>
    </location>
</feature>
<feature type="transmembrane region" description="Helical" evidence="6">
    <location>
        <begin position="222"/>
        <end position="240"/>
    </location>
</feature>
<feature type="transmembrane region" description="Helical" evidence="6">
    <location>
        <begin position="301"/>
        <end position="322"/>
    </location>
</feature>
<keyword evidence="5 6" id="KW-0472">Membrane</keyword>
<dbReference type="InterPro" id="IPR001851">
    <property type="entry name" value="ABC_transp_permease"/>
</dbReference>
<keyword evidence="2" id="KW-1003">Cell membrane</keyword>
<dbReference type="Pfam" id="PF02653">
    <property type="entry name" value="BPD_transp_2"/>
    <property type="match status" value="1"/>
</dbReference>
<reference evidence="7" key="1">
    <citation type="journal article" date="2020" name="mSystems">
        <title>Genome- and Community-Level Interaction Insights into Carbon Utilization and Element Cycling Functions of Hydrothermarchaeota in Hydrothermal Sediment.</title>
        <authorList>
            <person name="Zhou Z."/>
            <person name="Liu Y."/>
            <person name="Xu W."/>
            <person name="Pan J."/>
            <person name="Luo Z.H."/>
            <person name="Li M."/>
        </authorList>
    </citation>
    <scope>NUCLEOTIDE SEQUENCE [LARGE SCALE GENOMIC DNA]</scope>
    <source>
        <strain evidence="7">SpSt-747</strain>
    </source>
</reference>
<dbReference type="AlphaFoldDB" id="A0A7V3YFG1"/>
<feature type="transmembrane region" description="Helical" evidence="6">
    <location>
        <begin position="75"/>
        <end position="92"/>
    </location>
</feature>
<protein>
    <submittedName>
        <fullName evidence="7">ABC transporter permease</fullName>
    </submittedName>
</protein>
<comment type="subcellular location">
    <subcellularLocation>
        <location evidence="1">Cell membrane</location>
        <topology evidence="1">Multi-pass membrane protein</topology>
    </subcellularLocation>
</comment>
<proteinExistence type="predicted"/>
<sequence>MKRVLDYIVENRVLFLLVLFVALFVVFAVSVPGFFTFYNLTNMTQYGVELGLLALAEMLVILSGGGGIDLSVGSMLTIVAMIIGVLIGRVGLNPSLSILLGLFAGVGMGYLNGVLVSYTGILPFIVTLASLYIYKSLALIIAVDPRFGPNPMPVSNFPESFYFVGQYRIAGIPFQVLCIFIPVILLLWLLLEKSIFGRYLYGVGSNEKAALFSGINVCRVRVTVYTLSGILSALSGWIITSRIASARPDIGTGYELQAITIAVLGGVSIKGGEGSIGGVVLGIAIITLLYNGMQLAGIHQIWQLGSLGVVLVGSVLLNQVLLARRKI</sequence>
<accession>A0A7V3YFG1</accession>
<organism evidence="7">
    <name type="scientific">Candidatus Caldatribacterium californiense</name>
    <dbReference type="NCBI Taxonomy" id="1454726"/>
    <lineage>
        <taxon>Bacteria</taxon>
        <taxon>Pseudomonadati</taxon>
        <taxon>Atribacterota</taxon>
        <taxon>Atribacteria</taxon>
        <taxon>Atribacterales</taxon>
        <taxon>Candidatus Caldatribacteriaceae</taxon>
        <taxon>Candidatus Caldatribacterium</taxon>
    </lineage>
</organism>
<feature type="transmembrane region" description="Helical" evidence="6">
    <location>
        <begin position="12"/>
        <end position="38"/>
    </location>
</feature>
<dbReference type="CDD" id="cd06579">
    <property type="entry name" value="TM_PBP1_transp_AraH_like"/>
    <property type="match status" value="1"/>
</dbReference>
<comment type="caution">
    <text evidence="7">The sequence shown here is derived from an EMBL/GenBank/DDBJ whole genome shotgun (WGS) entry which is preliminary data.</text>
</comment>
<evidence type="ECO:0000256" key="4">
    <source>
        <dbReference type="ARBA" id="ARBA00022989"/>
    </source>
</evidence>
<gene>
    <name evidence="7" type="ORF">ENV30_01950</name>
</gene>
<evidence type="ECO:0000256" key="6">
    <source>
        <dbReference type="SAM" id="Phobius"/>
    </source>
</evidence>